<comment type="caution">
    <text evidence="1">The sequence shown here is derived from an EMBL/GenBank/DDBJ whole genome shotgun (WGS) entry which is preliminary data.</text>
</comment>
<protein>
    <recommendedName>
        <fullName evidence="3">Fibronectin type-III domain-containing protein</fullName>
    </recommendedName>
</protein>
<sequence length="454" mass="51093">CDTCKKHRSFLAGNESWYIVPRNNFYLEKNLTFWVEATAGGSRVRSKKLYIVPKNSVRYNAPRRKDIELARSSGILTLTWENPEVRKIDNQIRYRRLASGKWNQVQHRVRYRVKVPRHCPHQTLPGQVRHGPSTEPNVGVTSYSLIFQPALDKSSFTQKLHNNSTYQTAISLAPYNISIVAFNKVGASQTETVTIPAAPPEGTPRLNITVQNNRTLKALWIEHNVRFYCIILELVSVGILSNTCQPRKQLRTKNERGMLQKVFEGLEPLKLYQVTVHTNSTKESSGCQSMSGYTIGSGAICTQEQPPIHGPSKHWADVSDDRDVTDVLVVMVTMQSDTNTPLSSENAEDEMMSMLEEVDFCTTRGSFSSESNVTFAYKRQMGTPLGTENDQSSEKELKEDLGTEATELLNNDTSPLCLQPYSGSGLNLCGNMISLLTVYDRNLAEEEREMNEAD</sequence>
<evidence type="ECO:0000313" key="2">
    <source>
        <dbReference type="Proteomes" id="UP000288216"/>
    </source>
</evidence>
<keyword evidence="2" id="KW-1185">Reference proteome</keyword>
<evidence type="ECO:0000313" key="1">
    <source>
        <dbReference type="EMBL" id="GCB75016.1"/>
    </source>
</evidence>
<dbReference type="Proteomes" id="UP000288216">
    <property type="component" value="Unassembled WGS sequence"/>
</dbReference>
<evidence type="ECO:0008006" key="3">
    <source>
        <dbReference type="Google" id="ProtNLM"/>
    </source>
</evidence>
<accession>A0A401PPE2</accession>
<dbReference type="SUPFAM" id="SSF49265">
    <property type="entry name" value="Fibronectin type III"/>
    <property type="match status" value="1"/>
</dbReference>
<gene>
    <name evidence="1" type="ORF">scyTo_0020307</name>
</gene>
<dbReference type="OMA" id="CMESIFI"/>
<dbReference type="OrthoDB" id="8945484at2759"/>
<dbReference type="InterPro" id="IPR036116">
    <property type="entry name" value="FN3_sf"/>
</dbReference>
<dbReference type="EMBL" id="BFAA01016228">
    <property type="protein sequence ID" value="GCB75016.1"/>
    <property type="molecule type" value="Genomic_DNA"/>
</dbReference>
<organism evidence="1 2">
    <name type="scientific">Scyliorhinus torazame</name>
    <name type="common">Cloudy catshark</name>
    <name type="synonym">Catulus torazame</name>
    <dbReference type="NCBI Taxonomy" id="75743"/>
    <lineage>
        <taxon>Eukaryota</taxon>
        <taxon>Metazoa</taxon>
        <taxon>Chordata</taxon>
        <taxon>Craniata</taxon>
        <taxon>Vertebrata</taxon>
        <taxon>Chondrichthyes</taxon>
        <taxon>Elasmobranchii</taxon>
        <taxon>Galeomorphii</taxon>
        <taxon>Galeoidea</taxon>
        <taxon>Carcharhiniformes</taxon>
        <taxon>Scyliorhinidae</taxon>
        <taxon>Scyliorhinus</taxon>
    </lineage>
</organism>
<feature type="non-terminal residue" evidence="1">
    <location>
        <position position="1"/>
    </location>
</feature>
<dbReference type="AlphaFoldDB" id="A0A401PPE2"/>
<name>A0A401PPE2_SCYTO</name>
<proteinExistence type="predicted"/>
<reference evidence="1 2" key="1">
    <citation type="journal article" date="2018" name="Nat. Ecol. Evol.">
        <title>Shark genomes provide insights into elasmobranch evolution and the origin of vertebrates.</title>
        <authorList>
            <person name="Hara Y"/>
            <person name="Yamaguchi K"/>
            <person name="Onimaru K"/>
            <person name="Kadota M"/>
            <person name="Koyanagi M"/>
            <person name="Keeley SD"/>
            <person name="Tatsumi K"/>
            <person name="Tanaka K"/>
            <person name="Motone F"/>
            <person name="Kageyama Y"/>
            <person name="Nozu R"/>
            <person name="Adachi N"/>
            <person name="Nishimura O"/>
            <person name="Nakagawa R"/>
            <person name="Tanegashima C"/>
            <person name="Kiyatake I"/>
            <person name="Matsumoto R"/>
            <person name="Murakumo K"/>
            <person name="Nishida K"/>
            <person name="Terakita A"/>
            <person name="Kuratani S"/>
            <person name="Sato K"/>
            <person name="Hyodo S Kuraku.S."/>
        </authorList>
    </citation>
    <scope>NUCLEOTIDE SEQUENCE [LARGE SCALE GENOMIC DNA]</scope>
</reference>